<proteinExistence type="predicted"/>
<dbReference type="SUPFAM" id="SSF53448">
    <property type="entry name" value="Nucleotide-diphospho-sugar transferases"/>
    <property type="match status" value="1"/>
</dbReference>
<dbReference type="Pfam" id="PF00535">
    <property type="entry name" value="Glycos_transf_2"/>
    <property type="match status" value="1"/>
</dbReference>
<dbReference type="Gene3D" id="3.90.550.10">
    <property type="entry name" value="Spore Coat Polysaccharide Biosynthesis Protein SpsA, Chain A"/>
    <property type="match status" value="1"/>
</dbReference>
<dbReference type="InterPro" id="IPR001173">
    <property type="entry name" value="Glyco_trans_2-like"/>
</dbReference>
<dbReference type="PANTHER" id="PTHR43179:SF7">
    <property type="entry name" value="RHAMNOSYLTRANSFERASE WBBL"/>
    <property type="match status" value="1"/>
</dbReference>
<dbReference type="EMBL" id="CP117880">
    <property type="protein sequence ID" value="WDF68965.1"/>
    <property type="molecule type" value="Genomic_DNA"/>
</dbReference>
<gene>
    <name evidence="2" type="ORF">PQ465_00990</name>
</gene>
<reference evidence="2 3" key="1">
    <citation type="submission" date="2023-02" db="EMBL/GenBank/DDBJ databases">
        <title>Genome sequence of Sphingobacterium sp. KACC 22765.</title>
        <authorList>
            <person name="Kim S."/>
            <person name="Heo J."/>
            <person name="Kwon S.-W."/>
        </authorList>
    </citation>
    <scope>NUCLEOTIDE SEQUENCE [LARGE SCALE GENOMIC DNA]</scope>
    <source>
        <strain evidence="2 3">KACC 22765</strain>
    </source>
</reference>
<keyword evidence="3" id="KW-1185">Reference proteome</keyword>
<dbReference type="PANTHER" id="PTHR43179">
    <property type="entry name" value="RHAMNOSYLTRANSFERASE WBBL"/>
    <property type="match status" value="1"/>
</dbReference>
<name>A0ABY7WKY2_9SPHI</name>
<evidence type="ECO:0000313" key="2">
    <source>
        <dbReference type="EMBL" id="WDF68965.1"/>
    </source>
</evidence>
<accession>A0ABY7WKY2</accession>
<dbReference type="InterPro" id="IPR029044">
    <property type="entry name" value="Nucleotide-diphossugar_trans"/>
</dbReference>
<dbReference type="CDD" id="cd04186">
    <property type="entry name" value="GT_2_like_c"/>
    <property type="match status" value="1"/>
</dbReference>
<sequence length="302" mass="35274">MKVSVIIINYKTPQLTIACINSIYENTTFDKEFEIIVVDNGSHDDSIELISREYPSLKLVDSKINLGFGKANNLAAKYAKGDFLFFINSDMIFIDDSIRKLYDFYIENESKLQLGVLGCKLEDQLGNINNSGGGFPLVNHDIREIYIAVAERFLKRNFAPRDPYDFNRAFFEIDYVIGADMFLRKQLFERAGGFDDHYFMYYEESDLQMGIRKLGFKNYIFTGTSIIHLEGASSKSEDNGRISNFKRITLAESRNYYFKKNDRNHYTKHIIFDMVLNVTRLFNRKYSIRENIKFVKQNIKSY</sequence>
<dbReference type="Proteomes" id="UP001221558">
    <property type="component" value="Chromosome"/>
</dbReference>
<evidence type="ECO:0000259" key="1">
    <source>
        <dbReference type="Pfam" id="PF00535"/>
    </source>
</evidence>
<feature type="domain" description="Glycosyltransferase 2-like" evidence="1">
    <location>
        <begin position="4"/>
        <end position="111"/>
    </location>
</feature>
<dbReference type="RefSeq" id="WP_274267693.1">
    <property type="nucleotide sequence ID" value="NZ_CP117880.1"/>
</dbReference>
<evidence type="ECO:0000313" key="3">
    <source>
        <dbReference type="Proteomes" id="UP001221558"/>
    </source>
</evidence>
<organism evidence="2 3">
    <name type="scientific">Sphingobacterium oryzagri</name>
    <dbReference type="NCBI Taxonomy" id="3025669"/>
    <lineage>
        <taxon>Bacteria</taxon>
        <taxon>Pseudomonadati</taxon>
        <taxon>Bacteroidota</taxon>
        <taxon>Sphingobacteriia</taxon>
        <taxon>Sphingobacteriales</taxon>
        <taxon>Sphingobacteriaceae</taxon>
        <taxon>Sphingobacterium</taxon>
    </lineage>
</organism>
<protein>
    <submittedName>
        <fullName evidence="2">Glycosyltransferase family 2 protein</fullName>
    </submittedName>
</protein>